<evidence type="ECO:0000256" key="5">
    <source>
        <dbReference type="ARBA" id="ARBA00022833"/>
    </source>
</evidence>
<sequence length="305" mass="34724">MTFSKALADKDYETLRTMPKSDLHNHATRGGNIRDFFDDVDLPKRDFTNLDEMQQWYDANIKYKFSGQEGFIARVESAFKQAQHDGIRRLALSFGIGDSIHFASLEAYFMAIRQLHQTIAPEIDFIPELCLGRTSNIEPVQDMFDEVIEYDFFKSIDLVGDDRDSVANYKSIYRKAKSKGIILKAHLGEFGDAESVRKGVDVLELDEVQHGIAAATSIEVKNWLRTNDVQLNICPSSNVMLNRVPSYEIHPIKELFHHGIKVTINSDDMLIFDQSVTQDYINLFESGCMSANDLNTVRETGLLLR</sequence>
<dbReference type="EMBL" id="JAHBCL010000060">
    <property type="protein sequence ID" value="MBS7528773.1"/>
    <property type="molecule type" value="Genomic_DNA"/>
</dbReference>
<keyword evidence="4" id="KW-0378">Hydrolase</keyword>
<evidence type="ECO:0000256" key="2">
    <source>
        <dbReference type="ARBA" id="ARBA00006676"/>
    </source>
</evidence>
<protein>
    <submittedName>
        <fullName evidence="7">Adenosine deaminase</fullName>
    </submittedName>
</protein>
<evidence type="ECO:0000259" key="6">
    <source>
        <dbReference type="Pfam" id="PF00962"/>
    </source>
</evidence>
<proteinExistence type="inferred from homology"/>
<dbReference type="PANTHER" id="PTHR43114">
    <property type="entry name" value="ADENINE DEAMINASE"/>
    <property type="match status" value="1"/>
</dbReference>
<evidence type="ECO:0000256" key="3">
    <source>
        <dbReference type="ARBA" id="ARBA00022723"/>
    </source>
</evidence>
<dbReference type="Proteomes" id="UP000746471">
    <property type="component" value="Unassembled WGS sequence"/>
</dbReference>
<dbReference type="InterPro" id="IPR001365">
    <property type="entry name" value="A_deaminase_dom"/>
</dbReference>
<dbReference type="SUPFAM" id="SSF51556">
    <property type="entry name" value="Metallo-dependent hydrolases"/>
    <property type="match status" value="1"/>
</dbReference>
<dbReference type="Gene3D" id="3.20.20.140">
    <property type="entry name" value="Metal-dependent hydrolases"/>
    <property type="match status" value="1"/>
</dbReference>
<keyword evidence="3" id="KW-0479">Metal-binding</keyword>
<evidence type="ECO:0000256" key="4">
    <source>
        <dbReference type="ARBA" id="ARBA00022801"/>
    </source>
</evidence>
<evidence type="ECO:0000256" key="1">
    <source>
        <dbReference type="ARBA" id="ARBA00001947"/>
    </source>
</evidence>
<dbReference type="RefSeq" id="WP_213238629.1">
    <property type="nucleotide sequence ID" value="NZ_JAHBCL010000060.1"/>
</dbReference>
<dbReference type="InterPro" id="IPR006330">
    <property type="entry name" value="Ado/ade_deaminase"/>
</dbReference>
<evidence type="ECO:0000313" key="8">
    <source>
        <dbReference type="Proteomes" id="UP000746471"/>
    </source>
</evidence>
<dbReference type="PANTHER" id="PTHR43114:SF6">
    <property type="entry name" value="ADENINE DEAMINASE"/>
    <property type="match status" value="1"/>
</dbReference>
<comment type="cofactor">
    <cofactor evidence="1">
        <name>Zn(2+)</name>
        <dbReference type="ChEBI" id="CHEBI:29105"/>
    </cofactor>
</comment>
<dbReference type="InterPro" id="IPR032466">
    <property type="entry name" value="Metal_Hydrolase"/>
</dbReference>
<accession>A0ABS5PUC7</accession>
<gene>
    <name evidence="7" type="ORF">KHM83_19075</name>
</gene>
<reference evidence="7 8" key="1">
    <citation type="submission" date="2021-05" db="EMBL/GenBank/DDBJ databases">
        <title>Fusibacter ferrireducens sp. nov., an anaerobic, sulfur- and Fe-reducing bacterium isolated from the mangrove sediment.</title>
        <authorList>
            <person name="Qiu D."/>
        </authorList>
    </citation>
    <scope>NUCLEOTIDE SEQUENCE [LARGE SCALE GENOMIC DNA]</scope>
    <source>
        <strain evidence="7 8">DSM 12116</strain>
    </source>
</reference>
<name>A0ABS5PUC7_9FIRM</name>
<evidence type="ECO:0000313" key="7">
    <source>
        <dbReference type="EMBL" id="MBS7528773.1"/>
    </source>
</evidence>
<keyword evidence="5" id="KW-0862">Zinc</keyword>
<dbReference type="Pfam" id="PF00962">
    <property type="entry name" value="A_deaminase"/>
    <property type="match status" value="1"/>
</dbReference>
<feature type="domain" description="Adenosine deaminase" evidence="6">
    <location>
        <begin position="155"/>
        <end position="285"/>
    </location>
</feature>
<organism evidence="7 8">
    <name type="scientific">Fusibacter paucivorans</name>
    <dbReference type="NCBI Taxonomy" id="76009"/>
    <lineage>
        <taxon>Bacteria</taxon>
        <taxon>Bacillati</taxon>
        <taxon>Bacillota</taxon>
        <taxon>Clostridia</taxon>
        <taxon>Eubacteriales</taxon>
        <taxon>Eubacteriales Family XII. Incertae Sedis</taxon>
        <taxon>Fusibacter</taxon>
    </lineage>
</organism>
<comment type="caution">
    <text evidence="7">The sequence shown here is derived from an EMBL/GenBank/DDBJ whole genome shotgun (WGS) entry which is preliminary data.</text>
</comment>
<comment type="similarity">
    <text evidence="2">Belongs to the metallo-dependent hydrolases superfamily. Adenosine and AMP deaminases family.</text>
</comment>
<keyword evidence="8" id="KW-1185">Reference proteome</keyword>